<dbReference type="Proteomes" id="UP001515500">
    <property type="component" value="Chromosome 14"/>
</dbReference>
<dbReference type="RefSeq" id="XP_039138305.1">
    <property type="nucleotide sequence ID" value="XM_039282371.1"/>
</dbReference>
<sequence length="169" mass="19065">MLNPTQDSNCWPKSPQGPMIPPESANRNRGRKPLMRKKDSLDEQEGYKRGKVSRKGHNNRCSVCGTIGHNKRFHGSQRQRTTGEQQNEEDARQHMDPMDTIDPEVLHEHFIHTVEMRDLPTHTNIAVNSAPSVATNDIHAEQEIPNPAHDIHIPTVSGNHANEPLPQES</sequence>
<feature type="compositionally biased region" description="Basic and acidic residues" evidence="1">
    <location>
        <begin position="36"/>
        <end position="48"/>
    </location>
</feature>
<feature type="region of interest" description="Disordered" evidence="1">
    <location>
        <begin position="148"/>
        <end position="169"/>
    </location>
</feature>
<organism evidence="2 3">
    <name type="scientific">Dioscorea cayennensis subsp. rotundata</name>
    <name type="common">White Guinea yam</name>
    <name type="synonym">Dioscorea rotundata</name>
    <dbReference type="NCBI Taxonomy" id="55577"/>
    <lineage>
        <taxon>Eukaryota</taxon>
        <taxon>Viridiplantae</taxon>
        <taxon>Streptophyta</taxon>
        <taxon>Embryophyta</taxon>
        <taxon>Tracheophyta</taxon>
        <taxon>Spermatophyta</taxon>
        <taxon>Magnoliopsida</taxon>
        <taxon>Liliopsida</taxon>
        <taxon>Dioscoreales</taxon>
        <taxon>Dioscoreaceae</taxon>
        <taxon>Dioscorea</taxon>
    </lineage>
</organism>
<protein>
    <submittedName>
        <fullName evidence="3">Uncharacterized protein LOC120275701</fullName>
    </submittedName>
</protein>
<gene>
    <name evidence="3" type="primary">LOC120275701</name>
</gene>
<keyword evidence="2" id="KW-1185">Reference proteome</keyword>
<feature type="compositionally biased region" description="Basic residues" evidence="1">
    <location>
        <begin position="49"/>
        <end position="58"/>
    </location>
</feature>
<proteinExistence type="predicted"/>
<evidence type="ECO:0000313" key="2">
    <source>
        <dbReference type="Proteomes" id="UP001515500"/>
    </source>
</evidence>
<evidence type="ECO:0000256" key="1">
    <source>
        <dbReference type="SAM" id="MobiDB-lite"/>
    </source>
</evidence>
<reference evidence="3" key="1">
    <citation type="submission" date="2025-08" db="UniProtKB">
        <authorList>
            <consortium name="RefSeq"/>
        </authorList>
    </citation>
    <scope>IDENTIFICATION</scope>
</reference>
<dbReference type="AlphaFoldDB" id="A0AB40CI46"/>
<accession>A0AB40CI46</accession>
<evidence type="ECO:0000313" key="3">
    <source>
        <dbReference type="RefSeq" id="XP_039138305.1"/>
    </source>
</evidence>
<feature type="region of interest" description="Disordered" evidence="1">
    <location>
        <begin position="1"/>
        <end position="93"/>
    </location>
</feature>
<name>A0AB40CI46_DIOCR</name>
<dbReference type="GeneID" id="120275701"/>
<feature type="compositionally biased region" description="Polar residues" evidence="1">
    <location>
        <begin position="1"/>
        <end position="11"/>
    </location>
</feature>